<dbReference type="InterPro" id="IPR050268">
    <property type="entry name" value="NADH-dep_flavin_reductase"/>
</dbReference>
<gene>
    <name evidence="3" type="ORF">HUT08_09305</name>
</gene>
<protein>
    <submittedName>
        <fullName evidence="3">Flavin reductase family protein</fullName>
    </submittedName>
</protein>
<evidence type="ECO:0000259" key="2">
    <source>
        <dbReference type="SMART" id="SM00903"/>
    </source>
</evidence>
<name>A0A7H8N5Q6_9ACTN</name>
<evidence type="ECO:0000256" key="1">
    <source>
        <dbReference type="ARBA" id="ARBA00023002"/>
    </source>
</evidence>
<dbReference type="Pfam" id="PF01613">
    <property type="entry name" value="Flavin_Reduct"/>
    <property type="match status" value="1"/>
</dbReference>
<organism evidence="3 4">
    <name type="scientific">Streptomyces buecherae</name>
    <dbReference type="NCBI Taxonomy" id="2763006"/>
    <lineage>
        <taxon>Bacteria</taxon>
        <taxon>Bacillati</taxon>
        <taxon>Actinomycetota</taxon>
        <taxon>Actinomycetes</taxon>
        <taxon>Kitasatosporales</taxon>
        <taxon>Streptomycetaceae</taxon>
        <taxon>Streptomyces</taxon>
    </lineage>
</organism>
<dbReference type="SMART" id="SM00903">
    <property type="entry name" value="Flavin_Reduct"/>
    <property type="match status" value="1"/>
</dbReference>
<dbReference type="PANTHER" id="PTHR30466">
    <property type="entry name" value="FLAVIN REDUCTASE"/>
    <property type="match status" value="1"/>
</dbReference>
<evidence type="ECO:0000313" key="4">
    <source>
        <dbReference type="Proteomes" id="UP000509303"/>
    </source>
</evidence>
<dbReference type="Gene3D" id="2.30.110.10">
    <property type="entry name" value="Electron Transport, Fmn-binding Protein, Chain A"/>
    <property type="match status" value="1"/>
</dbReference>
<dbReference type="PANTHER" id="PTHR30466:SF1">
    <property type="entry name" value="FMN REDUCTASE (NADH) RUTF"/>
    <property type="match status" value="1"/>
</dbReference>
<dbReference type="SUPFAM" id="SSF50475">
    <property type="entry name" value="FMN-binding split barrel"/>
    <property type="match status" value="1"/>
</dbReference>
<keyword evidence="4" id="KW-1185">Reference proteome</keyword>
<reference evidence="3 4" key="1">
    <citation type="submission" date="2020-06" db="EMBL/GenBank/DDBJ databases">
        <title>Genome mining for natural products.</title>
        <authorList>
            <person name="Zhang B."/>
            <person name="Shi J."/>
            <person name="Ge H."/>
        </authorList>
    </citation>
    <scope>NUCLEOTIDE SEQUENCE [LARGE SCALE GENOMIC DNA]</scope>
    <source>
        <strain evidence="3 4">NA00687</strain>
    </source>
</reference>
<dbReference type="InterPro" id="IPR002563">
    <property type="entry name" value="Flavin_Rdtase-like_dom"/>
</dbReference>
<dbReference type="GO" id="GO:0010181">
    <property type="term" value="F:FMN binding"/>
    <property type="evidence" value="ECO:0007669"/>
    <property type="project" value="InterPro"/>
</dbReference>
<dbReference type="GO" id="GO:0042602">
    <property type="term" value="F:riboflavin reductase (NADPH) activity"/>
    <property type="evidence" value="ECO:0007669"/>
    <property type="project" value="TreeGrafter"/>
</dbReference>
<sequence length="173" mass="18552">MRGADAEEFRAVMRHFPTGVTVLTTIGPAGPHGMTANAVMSLSLHPPTALAAVNHETNTYAILRNASSFAINFLAADQEELAVLFARSNPREDPFDRVAWRPSPETGDPVLAASVAVLECRLEQRIPVADHSLMVGAVAGSYIHRPDAAPLVFTRGGFRTVTGSPLQHEEKDA</sequence>
<evidence type="ECO:0000313" key="3">
    <source>
        <dbReference type="EMBL" id="QKW49721.1"/>
    </source>
</evidence>
<dbReference type="AlphaFoldDB" id="A0A7H8N5Q6"/>
<proteinExistence type="predicted"/>
<keyword evidence="1" id="KW-0560">Oxidoreductase</keyword>
<feature type="domain" description="Flavin reductase like" evidence="2">
    <location>
        <begin position="13"/>
        <end position="160"/>
    </location>
</feature>
<dbReference type="Proteomes" id="UP000509303">
    <property type="component" value="Chromosome"/>
</dbReference>
<dbReference type="InterPro" id="IPR012349">
    <property type="entry name" value="Split_barrel_FMN-bd"/>
</dbReference>
<accession>A0A7H8N5Q6</accession>
<dbReference type="EMBL" id="CP054929">
    <property type="protein sequence ID" value="QKW49721.1"/>
    <property type="molecule type" value="Genomic_DNA"/>
</dbReference>
<dbReference type="RefSeq" id="WP_176161455.1">
    <property type="nucleotide sequence ID" value="NZ_CP054929.1"/>
</dbReference>